<dbReference type="Pfam" id="PF13650">
    <property type="entry name" value="Asp_protease_2"/>
    <property type="match status" value="1"/>
</dbReference>
<dbReference type="InterPro" id="IPR036034">
    <property type="entry name" value="PDZ_sf"/>
</dbReference>
<dbReference type="RefSeq" id="WP_140231480.1">
    <property type="nucleotide sequence ID" value="NZ_BAAAEV010000002.1"/>
</dbReference>
<dbReference type="Gene3D" id="2.40.70.10">
    <property type="entry name" value="Acid Proteases"/>
    <property type="match status" value="2"/>
</dbReference>
<evidence type="ECO:0008006" key="4">
    <source>
        <dbReference type="Google" id="ProtNLM"/>
    </source>
</evidence>
<dbReference type="SUPFAM" id="SSF50156">
    <property type="entry name" value="PDZ domain-like"/>
    <property type="match status" value="1"/>
</dbReference>
<dbReference type="SUPFAM" id="SSF50630">
    <property type="entry name" value="Acid proteases"/>
    <property type="match status" value="1"/>
</dbReference>
<accession>A0ABX0U033</accession>
<reference evidence="2 3" key="1">
    <citation type="submission" date="2020-03" db="EMBL/GenBank/DDBJ databases">
        <title>Genomic Encyclopedia of Type Strains, Phase IV (KMG-IV): sequencing the most valuable type-strain genomes for metagenomic binning, comparative biology and taxonomic classification.</title>
        <authorList>
            <person name="Goeker M."/>
        </authorList>
    </citation>
    <scope>NUCLEOTIDE SEQUENCE [LARGE SCALE GENOMIC DNA]</scope>
    <source>
        <strain evidence="2 3">DSM 22753</strain>
    </source>
</reference>
<proteinExistence type="predicted"/>
<evidence type="ECO:0000313" key="2">
    <source>
        <dbReference type="EMBL" id="NIJ23848.1"/>
    </source>
</evidence>
<protein>
    <recommendedName>
        <fullName evidence="4">Aspartyl protease</fullName>
    </recommendedName>
</protein>
<name>A0ABX0U033_9SPHN</name>
<dbReference type="CDD" id="cd05483">
    <property type="entry name" value="retropepsin_like_bacteria"/>
    <property type="match status" value="1"/>
</dbReference>
<sequence>MRFLWLALSMLLPAAAQAPMDPRGVSLARDAEARWIAFDLTPGNQIRFAMQVDGKPATAILDTGVSFSVASRQFARSAALPHADAPGRAAAIGGAVPIRWATVNSLTLGGLERTGGRLAVVDLAPIATGSAAGVDILVGSDILSCCALDIDYDTRRFRLLPSGRMPFTGTSVPLRIGATTQVYISEVVIAGRRIAPLIVDTGDGSAITLSHAAWQRSGARPSRMTSAIAFGIGGAIETDVTILPRLGLGTRIEPNVELRIEGPGGFSERTRTAGRIGSGLLQRYRVLLDPRAGHMILAAGRQAGAMPVRSTSGLLIGHDRGRLRVLHVMRGGPAALAGWKTGELICTVDGATVPPDAEGAVDTRWSAGSPGRTVALGMCDGGERELTLREFY</sequence>
<dbReference type="Proteomes" id="UP000788153">
    <property type="component" value="Unassembled WGS sequence"/>
</dbReference>
<gene>
    <name evidence="2" type="ORF">FHT01_001390</name>
</gene>
<comment type="caution">
    <text evidence="2">The sequence shown here is derived from an EMBL/GenBank/DDBJ whole genome shotgun (WGS) entry which is preliminary data.</text>
</comment>
<dbReference type="Gene3D" id="2.30.42.10">
    <property type="match status" value="1"/>
</dbReference>
<keyword evidence="1" id="KW-0732">Signal</keyword>
<feature type="chain" id="PRO_5045224573" description="Aspartyl protease" evidence="1">
    <location>
        <begin position="19"/>
        <end position="392"/>
    </location>
</feature>
<dbReference type="InterPro" id="IPR034122">
    <property type="entry name" value="Retropepsin-like_bacterial"/>
</dbReference>
<evidence type="ECO:0000256" key="1">
    <source>
        <dbReference type="SAM" id="SignalP"/>
    </source>
</evidence>
<feature type="signal peptide" evidence="1">
    <location>
        <begin position="1"/>
        <end position="18"/>
    </location>
</feature>
<evidence type="ECO:0000313" key="3">
    <source>
        <dbReference type="Proteomes" id="UP000788153"/>
    </source>
</evidence>
<organism evidence="2 3">
    <name type="scientific">Sphingomonas japonica</name>
    <dbReference type="NCBI Taxonomy" id="511662"/>
    <lineage>
        <taxon>Bacteria</taxon>
        <taxon>Pseudomonadati</taxon>
        <taxon>Pseudomonadota</taxon>
        <taxon>Alphaproteobacteria</taxon>
        <taxon>Sphingomonadales</taxon>
        <taxon>Sphingomonadaceae</taxon>
        <taxon>Sphingomonas</taxon>
    </lineage>
</organism>
<keyword evidence="3" id="KW-1185">Reference proteome</keyword>
<dbReference type="InterPro" id="IPR001969">
    <property type="entry name" value="Aspartic_peptidase_AS"/>
</dbReference>
<dbReference type="PROSITE" id="PS00141">
    <property type="entry name" value="ASP_PROTEASE"/>
    <property type="match status" value="1"/>
</dbReference>
<dbReference type="EMBL" id="JAASQP010000001">
    <property type="protein sequence ID" value="NIJ23848.1"/>
    <property type="molecule type" value="Genomic_DNA"/>
</dbReference>
<dbReference type="InterPro" id="IPR021109">
    <property type="entry name" value="Peptidase_aspartic_dom_sf"/>
</dbReference>